<keyword evidence="1" id="KW-1133">Transmembrane helix</keyword>
<dbReference type="EMBL" id="RKRA01000001">
    <property type="protein sequence ID" value="RPF25931.1"/>
    <property type="molecule type" value="Genomic_DNA"/>
</dbReference>
<feature type="transmembrane region" description="Helical" evidence="1">
    <location>
        <begin position="151"/>
        <end position="170"/>
    </location>
</feature>
<dbReference type="AlphaFoldDB" id="A0A3N5A220"/>
<name>A0A3N5A220_9MICO</name>
<comment type="caution">
    <text evidence="2">The sequence shown here is derived from an EMBL/GenBank/DDBJ whole genome shotgun (WGS) entry which is preliminary data.</text>
</comment>
<protein>
    <submittedName>
        <fullName evidence="2">Uncharacterized protein</fullName>
    </submittedName>
</protein>
<accession>A0A3N5A220</accession>
<organism evidence="2 3">
    <name type="scientific">Georgenia muralis</name>
    <dbReference type="NCBI Taxonomy" id="154117"/>
    <lineage>
        <taxon>Bacteria</taxon>
        <taxon>Bacillati</taxon>
        <taxon>Actinomycetota</taxon>
        <taxon>Actinomycetes</taxon>
        <taxon>Micrococcales</taxon>
        <taxon>Bogoriellaceae</taxon>
        <taxon>Georgenia</taxon>
    </lineage>
</organism>
<gene>
    <name evidence="2" type="ORF">EDD32_0345</name>
</gene>
<proteinExistence type="predicted"/>
<dbReference type="Pfam" id="PF09997">
    <property type="entry name" value="DUF2238"/>
    <property type="match status" value="1"/>
</dbReference>
<keyword evidence="3" id="KW-1185">Reference proteome</keyword>
<reference evidence="2 3" key="1">
    <citation type="submission" date="2018-11" db="EMBL/GenBank/DDBJ databases">
        <title>Sequencing the genomes of 1000 actinobacteria strains.</title>
        <authorList>
            <person name="Klenk H.-P."/>
        </authorList>
    </citation>
    <scope>NUCLEOTIDE SEQUENCE [LARGE SCALE GENOMIC DNA]</scope>
    <source>
        <strain evidence="2 3">DSM 14418</strain>
    </source>
</reference>
<dbReference type="RefSeq" id="WP_123914073.1">
    <property type="nucleotide sequence ID" value="NZ_RKRA01000001.1"/>
</dbReference>
<feature type="transmembrane region" description="Helical" evidence="1">
    <location>
        <begin position="117"/>
        <end position="139"/>
    </location>
</feature>
<dbReference type="Proteomes" id="UP000280726">
    <property type="component" value="Unassembled WGS sequence"/>
</dbReference>
<evidence type="ECO:0000256" key="1">
    <source>
        <dbReference type="SAM" id="Phobius"/>
    </source>
</evidence>
<evidence type="ECO:0000313" key="2">
    <source>
        <dbReference type="EMBL" id="RPF25931.1"/>
    </source>
</evidence>
<sequence>MQTTHPTRPAAGVRADGRPGFWTRAAHVLAVPGARPARVATDAVEVAGVVSLVLAAPRGPVAVALFALVLLGLTVPRVLGVPGWLQAVSGTVVVAAAWAALLGLYERWWWLDIAAHAAANGLLALFAFRLVVAGGLLPVPGGPAPRRLRAGAVLVTVTLGVTLGVVWELAEWFGNSFLDDGILVGYEDTLGDLVAGAAGSSVAGLLLARRPAAWRRDPLASPGRPAP</sequence>
<dbReference type="InterPro" id="IPR014509">
    <property type="entry name" value="YjdF-like"/>
</dbReference>
<keyword evidence="1" id="KW-0472">Membrane</keyword>
<feature type="transmembrane region" description="Helical" evidence="1">
    <location>
        <begin position="190"/>
        <end position="208"/>
    </location>
</feature>
<feature type="transmembrane region" description="Helical" evidence="1">
    <location>
        <begin position="61"/>
        <end position="80"/>
    </location>
</feature>
<dbReference type="OrthoDB" id="3790530at2"/>
<evidence type="ECO:0000313" key="3">
    <source>
        <dbReference type="Proteomes" id="UP000280726"/>
    </source>
</evidence>
<keyword evidence="1" id="KW-0812">Transmembrane</keyword>
<feature type="transmembrane region" description="Helical" evidence="1">
    <location>
        <begin position="87"/>
        <end position="105"/>
    </location>
</feature>